<dbReference type="PANTHER" id="PTHR37984:SF5">
    <property type="entry name" value="PROTEIN NYNRIN-LIKE"/>
    <property type="match status" value="1"/>
</dbReference>
<feature type="domain" description="Integrase catalytic" evidence="7">
    <location>
        <begin position="596"/>
        <end position="763"/>
    </location>
</feature>
<evidence type="ECO:0000256" key="2">
    <source>
        <dbReference type="ARBA" id="ARBA00022695"/>
    </source>
</evidence>
<dbReference type="Gene3D" id="3.10.20.370">
    <property type="match status" value="1"/>
</dbReference>
<evidence type="ECO:0000256" key="6">
    <source>
        <dbReference type="ARBA" id="ARBA00022918"/>
    </source>
</evidence>
<keyword evidence="5" id="KW-0378">Hydrolase</keyword>
<dbReference type="FunFam" id="3.30.70.270:FF:000020">
    <property type="entry name" value="Transposon Tf2-6 polyprotein-like Protein"/>
    <property type="match status" value="1"/>
</dbReference>
<proteinExistence type="predicted"/>
<protein>
    <recommendedName>
        <fullName evidence="7">Integrase catalytic domain-containing protein</fullName>
    </recommendedName>
</protein>
<dbReference type="PANTHER" id="PTHR37984">
    <property type="entry name" value="PROTEIN CBG26694"/>
    <property type="match status" value="1"/>
</dbReference>
<dbReference type="InterPro" id="IPR036397">
    <property type="entry name" value="RNaseH_sf"/>
</dbReference>
<dbReference type="InterPro" id="IPR043502">
    <property type="entry name" value="DNA/RNA_pol_sf"/>
</dbReference>
<accession>A0A8J6DF00</accession>
<keyword evidence="6" id="KW-0695">RNA-directed DNA polymerase</keyword>
<dbReference type="PROSITE" id="PS50994">
    <property type="entry name" value="INTEGRASE"/>
    <property type="match status" value="1"/>
</dbReference>
<dbReference type="FunFam" id="3.10.10.10:FF:000002">
    <property type="entry name" value="Retrovirus-related Pol polyprotein from transposon 17.6-like protein"/>
    <property type="match status" value="1"/>
</dbReference>
<dbReference type="CDD" id="cd01647">
    <property type="entry name" value="RT_LTR"/>
    <property type="match status" value="1"/>
</dbReference>
<dbReference type="Gene3D" id="3.30.70.270">
    <property type="match status" value="2"/>
</dbReference>
<reference evidence="8 9" key="1">
    <citation type="journal article" date="2021" name="bioRxiv">
        <title>The Gossypium anomalum genome as a resource for cotton improvement and evolutionary analysis of hybrid incompatibility.</title>
        <authorList>
            <person name="Grover C.E."/>
            <person name="Yuan D."/>
            <person name="Arick M.A."/>
            <person name="Miller E.R."/>
            <person name="Hu G."/>
            <person name="Peterson D.G."/>
            <person name="Wendel J.F."/>
            <person name="Udall J.A."/>
        </authorList>
    </citation>
    <scope>NUCLEOTIDE SEQUENCE [LARGE SCALE GENOMIC DNA]</scope>
    <source>
        <strain evidence="8">JFW-Udall</strain>
        <tissue evidence="8">Leaf</tissue>
    </source>
</reference>
<evidence type="ECO:0000256" key="1">
    <source>
        <dbReference type="ARBA" id="ARBA00022679"/>
    </source>
</evidence>
<keyword evidence="1" id="KW-0808">Transferase</keyword>
<keyword evidence="2" id="KW-0548">Nucleotidyltransferase</keyword>
<dbReference type="InterPro" id="IPR012337">
    <property type="entry name" value="RNaseH-like_sf"/>
</dbReference>
<evidence type="ECO:0000256" key="4">
    <source>
        <dbReference type="ARBA" id="ARBA00022759"/>
    </source>
</evidence>
<dbReference type="SUPFAM" id="SSF53098">
    <property type="entry name" value="Ribonuclease H-like"/>
    <property type="match status" value="1"/>
</dbReference>
<dbReference type="InterPro" id="IPR041373">
    <property type="entry name" value="RT_RNaseH"/>
</dbReference>
<dbReference type="Gene3D" id="1.10.340.70">
    <property type="match status" value="1"/>
</dbReference>
<dbReference type="Pfam" id="PF00078">
    <property type="entry name" value="RVT_1"/>
    <property type="match status" value="1"/>
</dbReference>
<dbReference type="EMBL" id="JAHUZN010000001">
    <property type="protein sequence ID" value="KAG8503378.1"/>
    <property type="molecule type" value="Genomic_DNA"/>
</dbReference>
<dbReference type="PROSITE" id="PS51257">
    <property type="entry name" value="PROKAR_LIPOPROTEIN"/>
    <property type="match status" value="1"/>
</dbReference>
<dbReference type="Pfam" id="PF17917">
    <property type="entry name" value="RT_RNaseH"/>
    <property type="match status" value="1"/>
</dbReference>
<dbReference type="FunFam" id="3.30.70.270:FF:000003">
    <property type="entry name" value="Transposon Ty3-G Gag-Pol polyprotein"/>
    <property type="match status" value="1"/>
</dbReference>
<evidence type="ECO:0000256" key="5">
    <source>
        <dbReference type="ARBA" id="ARBA00022801"/>
    </source>
</evidence>
<keyword evidence="3" id="KW-0540">Nuclease</keyword>
<evidence type="ECO:0000256" key="3">
    <source>
        <dbReference type="ARBA" id="ARBA00022722"/>
    </source>
</evidence>
<dbReference type="Proteomes" id="UP000701853">
    <property type="component" value="Chromosome 1"/>
</dbReference>
<evidence type="ECO:0000259" key="7">
    <source>
        <dbReference type="PROSITE" id="PS50994"/>
    </source>
</evidence>
<comment type="caution">
    <text evidence="8">The sequence shown here is derived from an EMBL/GenBank/DDBJ whole genome shotgun (WGS) entry which is preliminary data.</text>
</comment>
<dbReference type="GO" id="GO:0016787">
    <property type="term" value="F:hydrolase activity"/>
    <property type="evidence" value="ECO:0007669"/>
    <property type="project" value="UniProtKB-KW"/>
</dbReference>
<name>A0A8J6DF00_9ROSI</name>
<dbReference type="InterPro" id="IPR000477">
    <property type="entry name" value="RT_dom"/>
</dbReference>
<organism evidence="8 9">
    <name type="scientific">Gossypium anomalum</name>
    <dbReference type="NCBI Taxonomy" id="47600"/>
    <lineage>
        <taxon>Eukaryota</taxon>
        <taxon>Viridiplantae</taxon>
        <taxon>Streptophyta</taxon>
        <taxon>Embryophyta</taxon>
        <taxon>Tracheophyta</taxon>
        <taxon>Spermatophyta</taxon>
        <taxon>Magnoliopsida</taxon>
        <taxon>eudicotyledons</taxon>
        <taxon>Gunneridae</taxon>
        <taxon>Pentapetalae</taxon>
        <taxon>rosids</taxon>
        <taxon>malvids</taxon>
        <taxon>Malvales</taxon>
        <taxon>Malvaceae</taxon>
        <taxon>Malvoideae</taxon>
        <taxon>Gossypium</taxon>
    </lineage>
</organism>
<dbReference type="OrthoDB" id="425619at2759"/>
<dbReference type="CDD" id="cd09274">
    <property type="entry name" value="RNase_HI_RT_Ty3"/>
    <property type="match status" value="1"/>
</dbReference>
<dbReference type="Gene3D" id="3.10.10.10">
    <property type="entry name" value="HIV Type 1 Reverse Transcriptase, subunit A, domain 1"/>
    <property type="match status" value="2"/>
</dbReference>
<dbReference type="InterPro" id="IPR041588">
    <property type="entry name" value="Integrase_H2C2"/>
</dbReference>
<gene>
    <name evidence="8" type="ORF">CXB51_001410</name>
</gene>
<dbReference type="FunFam" id="3.10.20.370:FF:000001">
    <property type="entry name" value="Retrovirus-related Pol polyprotein from transposon 17.6-like protein"/>
    <property type="match status" value="1"/>
</dbReference>
<dbReference type="GO" id="GO:0003676">
    <property type="term" value="F:nucleic acid binding"/>
    <property type="evidence" value="ECO:0007669"/>
    <property type="project" value="InterPro"/>
</dbReference>
<sequence>MVLFISRHVAMVSFNHGLTHFMSGCHGIFQPWSYTFHVRLPWYLSTMVLHISYQVAMVSFNHGLTRFISGCHGIFQPWSYTFHIGEHTPANLILTVGLPVQAKSPGIAPISIAPYRMAPTELKELKSQLQELTDKGFVRPSFSPWGAPVLFVKKKDGSMRLCVDYRQLNKLRVKESDVPKTTFRTRYSHYEFLVMPFGLTNAPAVFMDLMNRIFRPYLDKFVVVFIDDILIYSKDETEHAEHLRIVLQTLRNKKLYAKFSKSEFWLREVGFLGHIVSSDAGHYRRFVNGFSIITAPMTRLLRKDVKFEWTEECQQSFEELKKLLTEAPVLVQLESGKEFVVYSDASLNGLGCVLMQEGKVVAYASRRLKPHERNYPTHHLELAAVVFALKIWRHYLYGEKCRVYTDHKSLKYLMSQKDLNLRQRRWLELLKDYELVIDYHPGKVNVVADALSRKFLFALRVMNTQLKMSDDSSILAEIRARPMFLQEISEAQKNDQDLLAKRRQCEADTGSDFRIGSDGSLMFKNQICVPKNDELIQKILHEAHNGCLAVHPGSTKMYNDLKKMYWWSGMKRDISEFVSKFLICQQVKAKHQVPSGLLQPIMVPEWKWDRITIDFVLGLLLTPGKKDAIWVIVDRLTKSTHFIPVRTDYSLNKLVELYILEIVRLHGIPLSIISDRDPRFTSRFWQKLQEALGTKLNFSTAFHPQTDGQSERVIQILEDMLRCCVLEFQGSWERYLPLVEFAYNNSYQTSLKMAPYEALCGRKCRTPLYWTELKENQIYGVDLI</sequence>
<keyword evidence="4" id="KW-0255">Endonuclease</keyword>
<dbReference type="GO" id="GO:0015074">
    <property type="term" value="P:DNA integration"/>
    <property type="evidence" value="ECO:0007669"/>
    <property type="project" value="InterPro"/>
</dbReference>
<dbReference type="GO" id="GO:0004519">
    <property type="term" value="F:endonuclease activity"/>
    <property type="evidence" value="ECO:0007669"/>
    <property type="project" value="UniProtKB-KW"/>
</dbReference>
<dbReference type="InterPro" id="IPR001584">
    <property type="entry name" value="Integrase_cat-core"/>
</dbReference>
<dbReference type="Gene3D" id="3.30.420.10">
    <property type="entry name" value="Ribonuclease H-like superfamily/Ribonuclease H"/>
    <property type="match status" value="1"/>
</dbReference>
<dbReference type="SUPFAM" id="SSF56672">
    <property type="entry name" value="DNA/RNA polymerases"/>
    <property type="match status" value="1"/>
</dbReference>
<dbReference type="Pfam" id="PF17921">
    <property type="entry name" value="Integrase_H2C2"/>
    <property type="match status" value="1"/>
</dbReference>
<keyword evidence="9" id="KW-1185">Reference proteome</keyword>
<evidence type="ECO:0000313" key="8">
    <source>
        <dbReference type="EMBL" id="KAG8503378.1"/>
    </source>
</evidence>
<dbReference type="AlphaFoldDB" id="A0A8J6DF00"/>
<dbReference type="InterPro" id="IPR043128">
    <property type="entry name" value="Rev_trsase/Diguanyl_cyclase"/>
</dbReference>
<evidence type="ECO:0000313" key="9">
    <source>
        <dbReference type="Proteomes" id="UP000701853"/>
    </source>
</evidence>
<dbReference type="GO" id="GO:0003964">
    <property type="term" value="F:RNA-directed DNA polymerase activity"/>
    <property type="evidence" value="ECO:0007669"/>
    <property type="project" value="UniProtKB-KW"/>
</dbReference>
<dbReference type="InterPro" id="IPR050951">
    <property type="entry name" value="Retrovirus_Pol_polyprotein"/>
</dbReference>